<evidence type="ECO:0000256" key="8">
    <source>
        <dbReference type="PIRSR" id="PIRSR602401-1"/>
    </source>
</evidence>
<dbReference type="AlphaFoldDB" id="A0A6F8H0X3"/>
<dbReference type="PANTHER" id="PTHR24279">
    <property type="entry name" value="CYTOCHROME P450"/>
    <property type="match status" value="1"/>
</dbReference>
<evidence type="ECO:0000256" key="6">
    <source>
        <dbReference type="ARBA" id="ARBA00023004"/>
    </source>
</evidence>
<comment type="cofactor">
    <cofactor evidence="1 8">
        <name>heme</name>
        <dbReference type="ChEBI" id="CHEBI:30413"/>
    </cofactor>
</comment>
<evidence type="ECO:0000256" key="1">
    <source>
        <dbReference type="ARBA" id="ARBA00001971"/>
    </source>
</evidence>
<name>A0A6F8H0X3_LOCMI</name>
<reference evidence="10" key="1">
    <citation type="submission" date="2017-03" db="EMBL/GenBank/DDBJ databases">
        <authorList>
            <person name="Zhang X.Y."/>
            <person name="Li Y.H."/>
            <person name="Kang X.L."/>
            <person name="Wu H.H."/>
            <person name="Yu R.R."/>
            <person name="Guo Y.Q."/>
            <person name="Wang J.X."/>
            <person name="Zhang J.Z."/>
            <person name="Ma E.B."/>
        </authorList>
    </citation>
    <scope>NUCLEOTIDE SEQUENCE</scope>
    <source>
        <strain evidence="10">Locust strain-H11</strain>
    </source>
</reference>
<evidence type="ECO:0000256" key="3">
    <source>
        <dbReference type="ARBA" id="ARBA00022617"/>
    </source>
</evidence>
<protein>
    <submittedName>
        <fullName evidence="10">CYP450</fullName>
    </submittedName>
</protein>
<evidence type="ECO:0000256" key="4">
    <source>
        <dbReference type="ARBA" id="ARBA00022723"/>
    </source>
</evidence>
<dbReference type="GO" id="GO:0020037">
    <property type="term" value="F:heme binding"/>
    <property type="evidence" value="ECO:0007669"/>
    <property type="project" value="InterPro"/>
</dbReference>
<keyword evidence="6 8" id="KW-0408">Iron</keyword>
<evidence type="ECO:0000256" key="5">
    <source>
        <dbReference type="ARBA" id="ARBA00023002"/>
    </source>
</evidence>
<dbReference type="GO" id="GO:0005506">
    <property type="term" value="F:iron ion binding"/>
    <property type="evidence" value="ECO:0007669"/>
    <property type="project" value="InterPro"/>
</dbReference>
<keyword evidence="4 8" id="KW-0479">Metal-binding</keyword>
<keyword evidence="3 8" id="KW-0349">Heme</keyword>
<keyword evidence="5 9" id="KW-0560">Oxidoreductase</keyword>
<evidence type="ECO:0000313" key="10">
    <source>
        <dbReference type="EMBL" id="AVL92863.1"/>
    </source>
</evidence>
<proteinExistence type="evidence at transcript level"/>
<dbReference type="CDD" id="cd11054">
    <property type="entry name" value="CYP24A1-like"/>
    <property type="match status" value="1"/>
</dbReference>
<accession>A0A6F8H0X3</accession>
<dbReference type="EMBL" id="KY852425">
    <property type="protein sequence ID" value="AVL92863.1"/>
    <property type="molecule type" value="mRNA"/>
</dbReference>
<organism evidence="10">
    <name type="scientific">Locusta migratoria</name>
    <name type="common">Migratory locust</name>
    <dbReference type="NCBI Taxonomy" id="7004"/>
    <lineage>
        <taxon>Eukaryota</taxon>
        <taxon>Metazoa</taxon>
        <taxon>Ecdysozoa</taxon>
        <taxon>Arthropoda</taxon>
        <taxon>Hexapoda</taxon>
        <taxon>Insecta</taxon>
        <taxon>Pterygota</taxon>
        <taxon>Neoptera</taxon>
        <taxon>Polyneoptera</taxon>
        <taxon>Orthoptera</taxon>
        <taxon>Caelifera</taxon>
        <taxon>Acrididea</taxon>
        <taxon>Acridomorpha</taxon>
        <taxon>Acridoidea</taxon>
        <taxon>Acrididae</taxon>
        <taxon>Oedipodinae</taxon>
        <taxon>Locusta</taxon>
    </lineage>
</organism>
<comment type="similarity">
    <text evidence="2 9">Belongs to the cytochrome P450 family.</text>
</comment>
<dbReference type="PRINTS" id="PR00463">
    <property type="entry name" value="EP450I"/>
</dbReference>
<reference evidence="10" key="2">
    <citation type="journal article" date="2020" name="Int. J. Biol. Macromol.">
        <title>Transcriptome analysis of antennal cytochrome P450s and their transcriptional responses to plant and locust volatiles in Locusta migratoria.</title>
        <authorList>
            <person name="Wu H."/>
            <person name="Liu Y."/>
            <person name="Shi X."/>
            <person name="Zhang X."/>
            <person name="Ye C."/>
            <person name="Zhu K.Y."/>
            <person name="Zhu F."/>
            <person name="Zhang J."/>
            <person name="Ma E."/>
        </authorList>
    </citation>
    <scope>NUCLEOTIDE SEQUENCE</scope>
    <source>
        <strain evidence="10">Locust strain-H11</strain>
    </source>
</reference>
<dbReference type="SUPFAM" id="SSF48264">
    <property type="entry name" value="Cytochrome P450"/>
    <property type="match status" value="1"/>
</dbReference>
<evidence type="ECO:0000256" key="2">
    <source>
        <dbReference type="ARBA" id="ARBA00010617"/>
    </source>
</evidence>
<keyword evidence="7 9" id="KW-0503">Monooxygenase</keyword>
<dbReference type="PRINTS" id="PR00385">
    <property type="entry name" value="P450"/>
</dbReference>
<feature type="binding site" description="axial binding residue" evidence="8">
    <location>
        <position position="477"/>
    </location>
    <ligand>
        <name>heme</name>
        <dbReference type="ChEBI" id="CHEBI:30413"/>
    </ligand>
    <ligandPart>
        <name>Fe</name>
        <dbReference type="ChEBI" id="CHEBI:18248"/>
    </ligandPart>
</feature>
<sequence>MLSASSRCGRQVAVALSRGHATAAAAAVKGTTAEPTEEWLRAKPFEELPGPKPLPIIGNTWRFLLPSGDYKTTDMANMMFEMHQQYGDIAKLVGIPGRRPMVFCFNANDVEKVYRNEGPRPVRDTVQSIKYYRGVTRRDLFGDVQGVATTQGEQWYEFRRRVNQPMMQPRSSKLYVPSIDQVAQDFTDRMLAIRDESMKMPPDFLNELNKWALESISLVALDTRLGCLDGNLPPDSEPQRLIDAVQVMFDSIYRLEMRLSPWKLVSTPTWRRFVRALDYFYETSMKYINAAMERIKAKGEDSSGDLSVLERLLLQNDDPGVACVMALDMMFAGVDTTSNAAAVCLHLLAKNPEAQERLFQEVLAQLPQSPSQPLTAAKLEECRYLRACFREAMRLKPIAPGNARRVVVDDFVLGGYRIPKGVDLVMGHPQLSVSEQYFPQADQFRPERWLKGPDGKSEAQSAHPFASMPFGFGPRTCIGRRFAELEVYTLVARIIRRFRVELEGDIQWRTGLILFAASPLKFKVIDRDR</sequence>
<dbReference type="PROSITE" id="PS00086">
    <property type="entry name" value="CYTOCHROME_P450"/>
    <property type="match status" value="1"/>
</dbReference>
<dbReference type="InterPro" id="IPR001128">
    <property type="entry name" value="Cyt_P450"/>
</dbReference>
<dbReference type="GO" id="GO:0004497">
    <property type="term" value="F:monooxygenase activity"/>
    <property type="evidence" value="ECO:0007669"/>
    <property type="project" value="UniProtKB-KW"/>
</dbReference>
<dbReference type="PANTHER" id="PTHR24279:SF120">
    <property type="entry name" value="CYTOCHROME P450"/>
    <property type="match status" value="1"/>
</dbReference>
<dbReference type="Gene3D" id="1.10.630.10">
    <property type="entry name" value="Cytochrome P450"/>
    <property type="match status" value="1"/>
</dbReference>
<dbReference type="InterPro" id="IPR002401">
    <property type="entry name" value="Cyt_P450_E_grp-I"/>
</dbReference>
<evidence type="ECO:0000256" key="7">
    <source>
        <dbReference type="ARBA" id="ARBA00023033"/>
    </source>
</evidence>
<evidence type="ECO:0000256" key="9">
    <source>
        <dbReference type="RuleBase" id="RU000461"/>
    </source>
</evidence>
<dbReference type="FunFam" id="1.10.630.10:FF:000006">
    <property type="entry name" value="Cytochrome P450 302a1, mitochondrial"/>
    <property type="match status" value="1"/>
</dbReference>
<dbReference type="InterPro" id="IPR050479">
    <property type="entry name" value="CYP11_CYP27_families"/>
</dbReference>
<dbReference type="InterPro" id="IPR017972">
    <property type="entry name" value="Cyt_P450_CS"/>
</dbReference>
<dbReference type="InterPro" id="IPR036396">
    <property type="entry name" value="Cyt_P450_sf"/>
</dbReference>
<dbReference type="GO" id="GO:0016705">
    <property type="term" value="F:oxidoreductase activity, acting on paired donors, with incorporation or reduction of molecular oxygen"/>
    <property type="evidence" value="ECO:0007669"/>
    <property type="project" value="InterPro"/>
</dbReference>
<dbReference type="Pfam" id="PF00067">
    <property type="entry name" value="p450"/>
    <property type="match status" value="1"/>
</dbReference>